<comment type="caution">
    <text evidence="3">The sequence shown here is derived from an EMBL/GenBank/DDBJ whole genome shotgun (WGS) entry which is preliminary data.</text>
</comment>
<sequence>MEIKSTNVLFYFKKKLLIIMMRSFIFLFCTTLFSLTSGNILSQNTKIKIKTDKVLTVDEVFDLIMEQTSYTFIYQVDMFKDFPKIGLKKGVIGANKLLKKSLSNKDFNFNFTDSNTIIIKEQEEIPIEERQGNTITGTVTDERNVPLPGVNIIKIGTSTGAQTDFDGNYSIKAEKGDVLEFTYIGMKAVRVTVGDENEIDVILKEDAAKLEEVVVTALGIRKEKKRVGYATQEVKGDALQKAISPNIVESLTGKIAGVTVITNGADFFSDPGIFLRGERPLIVVDGVPQPNSDFWDLSSDDIENITVLKGAGASALYGSLGSNGAIQITMKSGRGLTGTQISYNSSTTFQNGFLRIPRAQTEYGPGNTGRYRFGGGLAGGDGLTQGGGINDFDYSLWGPKFDGRLIEQYDSPIDPVTGYRIPTPWISRGEDNLKNFMEVGHVTSHNLTVQSGSDKGSFIISNTFKNAKASTPGQRLDINTFRLRGNLILSDAISIDGSLQYNYQYSDNRIRGTYGPTSPIYLLSIWGGAHFDVRNFKHVWQPGKEGIKQDFVENWRYNNPYALSYGWKRPWTKNNITTYLKGNFKINKDLKGFVRSTLNWYSLTNNEEISKDIYDYDINDRGGRFRYNATRYFENNTDFLLMYNKEFFNGDFGIDANLGANQRYLRIERESAATTQLIIPEIFTLDNSTDQVTPTSSKEFKGVYSAYASLDLSYKNRLFFGMTGRVDKSSTLPEANDSFFYPSVYTSAVISDFFDLPDPISYLKLRTSYAQVGGDLDIYDAVNSYETDRWRNQPTASFPRDTDDDFVIKNPNIKASFTNSFEYGFEMKLFKGRIGIDFSYYENEFGPQIYTQRFSDASGWDGILQNGRTTERRGMDFSLTATPVKSETFTWTTILNFDKYKHYLTSLPPLQDGTVPEWEGDQDASFKTRVGTRLSDYWYYVWERSPEGQLIIRDNGLPRRTPFKINTGNTQPDFTAGLSNTFTYKNLSLNVLFDGSFGGVTQDRYERDLWRAGGHPDAIHSERELSNIAYVNGTDPRTMQIEGVRIASGDVTYDPDGNILEDTRVFEPSTFKVDYQNWASGYKADWPSVIKDKTFVKLREVTLTYRFSSKLLDKTFLDAATISLIGRNLFYWTKDDFFGDLDTYRLTVGDTNLQQPSQRSYGFNINFQF</sequence>
<proteinExistence type="inferred from homology"/>
<dbReference type="Proteomes" id="UP001337305">
    <property type="component" value="Unassembled WGS sequence"/>
</dbReference>
<comment type="subcellular location">
    <subcellularLocation>
        <location evidence="1">Cell outer membrane</location>
        <topology evidence="1">Multi-pass membrane protein</topology>
    </subcellularLocation>
</comment>
<protein>
    <submittedName>
        <fullName evidence="3">SusC/RagA family TonB-linked outer membrane protein</fullName>
    </submittedName>
</protein>
<dbReference type="PROSITE" id="PS52016">
    <property type="entry name" value="TONB_DEPENDENT_REC_3"/>
    <property type="match status" value="1"/>
</dbReference>
<keyword evidence="1" id="KW-0813">Transport</keyword>
<dbReference type="RefSeq" id="WP_303304783.1">
    <property type="nucleotide sequence ID" value="NZ_JAODOP010000004.1"/>
</dbReference>
<dbReference type="NCBIfam" id="TIGR04056">
    <property type="entry name" value="OMP_RagA_SusC"/>
    <property type="match status" value="1"/>
</dbReference>
<keyword evidence="1" id="KW-1134">Transmembrane beta strand</keyword>
<dbReference type="InterPro" id="IPR008969">
    <property type="entry name" value="CarboxyPept-like_regulatory"/>
</dbReference>
<reference evidence="3 4" key="1">
    <citation type="submission" date="2022-09" db="EMBL/GenBank/DDBJ databases">
        <title>Genome sequencing of Flavivirga sp. MEBiC05379.</title>
        <authorList>
            <person name="Oh H.-M."/>
            <person name="Kwon K.K."/>
            <person name="Park M.J."/>
            <person name="Yang S.-H."/>
        </authorList>
    </citation>
    <scope>NUCLEOTIDE SEQUENCE [LARGE SCALE GENOMIC DNA]</scope>
    <source>
        <strain evidence="3 4">MEBiC05379</strain>
    </source>
</reference>
<name>A0ABU7XNV3_9FLAO</name>
<keyword evidence="1" id="KW-0472">Membrane</keyword>
<accession>A0ABU7XNV3</accession>
<dbReference type="SUPFAM" id="SSF56935">
    <property type="entry name" value="Porins"/>
    <property type="match status" value="1"/>
</dbReference>
<comment type="similarity">
    <text evidence="1">Belongs to the TonB-dependent receptor family.</text>
</comment>
<keyword evidence="1" id="KW-0998">Cell outer membrane</keyword>
<dbReference type="InterPro" id="IPR039426">
    <property type="entry name" value="TonB-dep_rcpt-like"/>
</dbReference>
<evidence type="ECO:0000259" key="2">
    <source>
        <dbReference type="Pfam" id="PF07715"/>
    </source>
</evidence>
<dbReference type="SUPFAM" id="SSF49464">
    <property type="entry name" value="Carboxypeptidase regulatory domain-like"/>
    <property type="match status" value="1"/>
</dbReference>
<keyword evidence="1" id="KW-0812">Transmembrane</keyword>
<dbReference type="InterPro" id="IPR012910">
    <property type="entry name" value="Plug_dom"/>
</dbReference>
<gene>
    <name evidence="3" type="ORF">N1F79_04620</name>
</gene>
<evidence type="ECO:0000313" key="3">
    <source>
        <dbReference type="EMBL" id="MEF3832402.1"/>
    </source>
</evidence>
<dbReference type="EMBL" id="JAODOP010000004">
    <property type="protein sequence ID" value="MEF3832402.1"/>
    <property type="molecule type" value="Genomic_DNA"/>
</dbReference>
<feature type="domain" description="TonB-dependent receptor plug" evidence="2">
    <location>
        <begin position="224"/>
        <end position="325"/>
    </location>
</feature>
<organism evidence="3 4">
    <name type="scientific">Flavivirga spongiicola</name>
    <dbReference type="NCBI Taxonomy" id="421621"/>
    <lineage>
        <taxon>Bacteria</taxon>
        <taxon>Pseudomonadati</taxon>
        <taxon>Bacteroidota</taxon>
        <taxon>Flavobacteriia</taxon>
        <taxon>Flavobacteriales</taxon>
        <taxon>Flavobacteriaceae</taxon>
        <taxon>Flavivirga</taxon>
    </lineage>
</organism>
<dbReference type="InterPro" id="IPR023996">
    <property type="entry name" value="TonB-dep_OMP_SusC/RagA"/>
</dbReference>
<dbReference type="Gene3D" id="2.170.130.10">
    <property type="entry name" value="TonB-dependent receptor, plug domain"/>
    <property type="match status" value="1"/>
</dbReference>
<dbReference type="Gene3D" id="2.60.40.1120">
    <property type="entry name" value="Carboxypeptidase-like, regulatory domain"/>
    <property type="match status" value="1"/>
</dbReference>
<evidence type="ECO:0000256" key="1">
    <source>
        <dbReference type="PROSITE-ProRule" id="PRU01360"/>
    </source>
</evidence>
<dbReference type="Pfam" id="PF13715">
    <property type="entry name" value="CarbopepD_reg_2"/>
    <property type="match status" value="1"/>
</dbReference>
<evidence type="ECO:0000313" key="4">
    <source>
        <dbReference type="Proteomes" id="UP001337305"/>
    </source>
</evidence>
<dbReference type="InterPro" id="IPR037066">
    <property type="entry name" value="Plug_dom_sf"/>
</dbReference>
<keyword evidence="4" id="KW-1185">Reference proteome</keyword>
<dbReference type="Pfam" id="PF07715">
    <property type="entry name" value="Plug"/>
    <property type="match status" value="1"/>
</dbReference>